<evidence type="ECO:0000313" key="1">
    <source>
        <dbReference type="EMBL" id="ADN50781.1"/>
    </source>
</evidence>
<dbReference type="STRING" id="572478.Vdis_1395"/>
<name>E1QSI8_VULDI</name>
<dbReference type="EMBL" id="CP002100">
    <property type="protein sequence ID" value="ADN50781.1"/>
    <property type="molecule type" value="Genomic_DNA"/>
</dbReference>
<dbReference type="HOGENOM" id="CLU_1259170_0_0_2"/>
<dbReference type="AlphaFoldDB" id="E1QSI8"/>
<evidence type="ECO:0000313" key="2">
    <source>
        <dbReference type="Proteomes" id="UP000006681"/>
    </source>
</evidence>
<dbReference type="KEGG" id="vdi:Vdis_1395"/>
<reference evidence="2" key="2">
    <citation type="journal article" date="2010" name="Stand. Genomic Sci.">
        <title>Complete genome sequence of Vulcanisaeta distributa type strain (IC-017T).</title>
        <authorList>
            <person name="Mavromatis K."/>
            <person name="Sikorski J."/>
            <person name="Pabst E."/>
            <person name="Teshima H."/>
            <person name="Lapidus A."/>
            <person name="Lucas S."/>
            <person name="Nolan M."/>
            <person name="Glavina Del Rio T."/>
            <person name="Cheng J."/>
            <person name="Bruce D."/>
            <person name="Goodwin L."/>
            <person name="Pitluck S."/>
            <person name="Liolios K."/>
            <person name="Ivanova N."/>
            <person name="Mikhailova N."/>
            <person name="Pati A."/>
            <person name="Chen A."/>
            <person name="Palaniappan K."/>
            <person name="Land M."/>
            <person name="Hauser L."/>
            <person name="Chang Y."/>
            <person name="Jeffries C."/>
            <person name="Rohde M."/>
            <person name="Spring S."/>
            <person name="Goker M."/>
            <person name="Wirth R."/>
            <person name="Woyke T."/>
            <person name="Bristow J."/>
            <person name="Eisen J."/>
            <person name="Markowitz V."/>
            <person name="Hugenholtz P."/>
            <person name="Klenk H."/>
            <person name="Kyrpides N."/>
        </authorList>
    </citation>
    <scope>NUCLEOTIDE SEQUENCE [LARGE SCALE GENOMIC DNA]</scope>
    <source>
        <strain evidence="2">DSM 14429 / JCM 11212 / NBRC 100878 / IC-017</strain>
    </source>
</reference>
<organism evidence="1 2">
    <name type="scientific">Vulcanisaeta distributa (strain DSM 14429 / JCM 11212 / NBRC 100878 / IC-017)</name>
    <dbReference type="NCBI Taxonomy" id="572478"/>
    <lineage>
        <taxon>Archaea</taxon>
        <taxon>Thermoproteota</taxon>
        <taxon>Thermoprotei</taxon>
        <taxon>Thermoproteales</taxon>
        <taxon>Thermoproteaceae</taxon>
        <taxon>Vulcanisaeta</taxon>
    </lineage>
</organism>
<dbReference type="eggNOG" id="arCOG13854">
    <property type="taxonomic scope" value="Archaea"/>
</dbReference>
<accession>E1QSI8</accession>
<sequence>MLSSHALWVRALNNGVKYVINRSVIDILNIGGFDNQGITNFIITMFNNARSFGVPEDVRSVYIHGNVGHRHVYGYVMYIRRYRSVSIHIGAWRIKRDFSKCAAYWGWQVLAHEIAHLVGIGGGHYLGHGNIHLNVAKELLLESLPLEIAIPATYYLLVDYSLGIECKKGYSKASRDFIISELNELTNNYLIDAKYYLNCSSALRSLINSCNSHLTLHA</sequence>
<keyword evidence="2" id="KW-1185">Reference proteome</keyword>
<protein>
    <submittedName>
        <fullName evidence="1">Uncharacterized protein</fullName>
    </submittedName>
</protein>
<dbReference type="GeneID" id="9752328"/>
<dbReference type="RefSeq" id="WP_013336506.1">
    <property type="nucleotide sequence ID" value="NC_014537.1"/>
</dbReference>
<reference evidence="1 2" key="1">
    <citation type="journal article" date="2010" name="Stand. Genomic Sci.">
        <title>Complete genome sequence of Vulcanisaeta distributa type strain (IC-017).</title>
        <authorList>
            <person name="Mavromatis K."/>
            <person name="Sikorski J."/>
            <person name="Pabst E."/>
            <person name="Teshima H."/>
            <person name="Lapidus A."/>
            <person name="Lucas S."/>
            <person name="Nolan M."/>
            <person name="Glavina Del Rio T."/>
            <person name="Cheng J.F."/>
            <person name="Bruce D."/>
            <person name="Goodwin L."/>
            <person name="Pitluck S."/>
            <person name="Liolios K."/>
            <person name="Ivanova N."/>
            <person name="Mikhailova N."/>
            <person name="Pati A."/>
            <person name="Chen A."/>
            <person name="Palaniappan K."/>
            <person name="Land M."/>
            <person name="Hauser L."/>
            <person name="Chang Y.J."/>
            <person name="Jeffries C.D."/>
            <person name="Rohde M."/>
            <person name="Spring S."/>
            <person name="Goker M."/>
            <person name="Wirth R."/>
            <person name="Woyke T."/>
            <person name="Bristow J."/>
            <person name="Eisen J.A."/>
            <person name="Markowitz V."/>
            <person name="Hugenholtz P."/>
            <person name="Klenk H.P."/>
            <person name="Kyrpides N.C."/>
        </authorList>
    </citation>
    <scope>NUCLEOTIDE SEQUENCE [LARGE SCALE GENOMIC DNA]</scope>
    <source>
        <strain evidence="2">DSM 14429 / JCM 11212 / NBRC 100878 / IC-017</strain>
    </source>
</reference>
<dbReference type="Proteomes" id="UP000006681">
    <property type="component" value="Chromosome"/>
</dbReference>
<proteinExistence type="predicted"/>
<gene>
    <name evidence="1" type="ordered locus">Vdis_1395</name>
</gene>
<dbReference type="OrthoDB" id="28199at2157"/>